<feature type="active site" description="Proton donor" evidence="6">
    <location>
        <position position="251"/>
    </location>
</feature>
<keyword evidence="3 8" id="KW-0378">Hydrolase</keyword>
<dbReference type="GO" id="GO:0045493">
    <property type="term" value="P:xylan catabolic process"/>
    <property type="evidence" value="ECO:0007669"/>
    <property type="project" value="UniProtKB-KW"/>
</dbReference>
<dbReference type="Gene3D" id="2.115.10.20">
    <property type="entry name" value="Glycosyl hydrolase domain, family 43"/>
    <property type="match status" value="1"/>
</dbReference>
<dbReference type="InterPro" id="IPR006710">
    <property type="entry name" value="Glyco_hydro_43"/>
</dbReference>
<feature type="active site" description="Proton acceptor" evidence="6">
    <location>
        <position position="68"/>
    </location>
</feature>
<dbReference type="PANTHER" id="PTHR43772:SF2">
    <property type="entry name" value="PUTATIVE (AFU_ORTHOLOGUE AFUA_2G04480)-RELATED"/>
    <property type="match status" value="1"/>
</dbReference>
<comment type="similarity">
    <text evidence="1 8">Belongs to the glycosyl hydrolase 43 family.</text>
</comment>
<accession>A0A368UUS6</accession>
<evidence type="ECO:0000256" key="2">
    <source>
        <dbReference type="ARBA" id="ARBA00022651"/>
    </source>
</evidence>
<evidence type="ECO:0000256" key="8">
    <source>
        <dbReference type="RuleBase" id="RU361187"/>
    </source>
</evidence>
<dbReference type="SUPFAM" id="SSF49785">
    <property type="entry name" value="Galactose-binding domain-like"/>
    <property type="match status" value="1"/>
</dbReference>
<dbReference type="Pfam" id="PF04616">
    <property type="entry name" value="Glyco_hydro_43"/>
    <property type="match status" value="1"/>
</dbReference>
<evidence type="ECO:0000313" key="10">
    <source>
        <dbReference type="EMBL" id="RCW32546.1"/>
    </source>
</evidence>
<dbReference type="SUPFAM" id="SSF75005">
    <property type="entry name" value="Arabinanase/levansucrase/invertase"/>
    <property type="match status" value="1"/>
</dbReference>
<dbReference type="AlphaFoldDB" id="A0A368UUS6"/>
<dbReference type="InterPro" id="IPR000421">
    <property type="entry name" value="FA58C"/>
</dbReference>
<keyword evidence="4" id="KW-0119">Carbohydrate metabolism</keyword>
<reference evidence="10 11" key="1">
    <citation type="submission" date="2018-07" db="EMBL/GenBank/DDBJ databases">
        <title>Freshwater and sediment microbial communities from various areas in North America, analyzing microbe dynamics in response to fracking.</title>
        <authorList>
            <person name="Lamendella R."/>
        </authorList>
    </citation>
    <scope>NUCLEOTIDE SEQUENCE [LARGE SCALE GENOMIC DNA]</scope>
    <source>
        <strain evidence="10 11">160A</strain>
    </source>
</reference>
<dbReference type="Proteomes" id="UP000252733">
    <property type="component" value="Unassembled WGS sequence"/>
</dbReference>
<dbReference type="InterPro" id="IPR023296">
    <property type="entry name" value="Glyco_hydro_beta-prop_sf"/>
</dbReference>
<organism evidence="10 11">
    <name type="scientific">Marinilabilia salmonicolor</name>
    <dbReference type="NCBI Taxonomy" id="989"/>
    <lineage>
        <taxon>Bacteria</taxon>
        <taxon>Pseudomonadati</taxon>
        <taxon>Bacteroidota</taxon>
        <taxon>Bacteroidia</taxon>
        <taxon>Marinilabiliales</taxon>
        <taxon>Marinilabiliaceae</taxon>
        <taxon>Marinilabilia</taxon>
    </lineage>
</organism>
<dbReference type="InterPro" id="IPR052176">
    <property type="entry name" value="Glycosyl_Hydrlase_43_Enz"/>
</dbReference>
<proteinExistence type="inferred from homology"/>
<dbReference type="EMBL" id="QPIZ01000015">
    <property type="protein sequence ID" value="RCW32546.1"/>
    <property type="molecule type" value="Genomic_DNA"/>
</dbReference>
<evidence type="ECO:0000256" key="3">
    <source>
        <dbReference type="ARBA" id="ARBA00022801"/>
    </source>
</evidence>
<keyword evidence="11" id="KW-1185">Reference proteome</keyword>
<evidence type="ECO:0000256" key="7">
    <source>
        <dbReference type="PIRSR" id="PIRSR606710-2"/>
    </source>
</evidence>
<evidence type="ECO:0000256" key="6">
    <source>
        <dbReference type="PIRSR" id="PIRSR606710-1"/>
    </source>
</evidence>
<dbReference type="GO" id="GO:0004553">
    <property type="term" value="F:hydrolase activity, hydrolyzing O-glycosyl compounds"/>
    <property type="evidence" value="ECO:0007669"/>
    <property type="project" value="InterPro"/>
</dbReference>
<evidence type="ECO:0000313" key="11">
    <source>
        <dbReference type="Proteomes" id="UP000252733"/>
    </source>
</evidence>
<dbReference type="PANTHER" id="PTHR43772">
    <property type="entry name" value="ENDO-1,4-BETA-XYLANASE"/>
    <property type="match status" value="1"/>
</dbReference>
<name>A0A368UUS6_9BACT</name>
<gene>
    <name evidence="10" type="ORF">DFO77_11591</name>
</gene>
<comment type="caution">
    <text evidence="10">The sequence shown here is derived from an EMBL/GenBank/DDBJ whole genome shotgun (WGS) entry which is preliminary data.</text>
</comment>
<dbReference type="Gene3D" id="2.60.120.260">
    <property type="entry name" value="Galactose-binding domain-like"/>
    <property type="match status" value="1"/>
</dbReference>
<keyword evidence="5 8" id="KW-0326">Glycosidase</keyword>
<evidence type="ECO:0000256" key="5">
    <source>
        <dbReference type="ARBA" id="ARBA00023295"/>
    </source>
</evidence>
<keyword evidence="2" id="KW-0624">Polysaccharide degradation</keyword>
<evidence type="ECO:0000259" key="9">
    <source>
        <dbReference type="Pfam" id="PF00754"/>
    </source>
</evidence>
<feature type="site" description="Important for catalytic activity, responsible for pKa modulation of the active site Glu and correct orientation of both the proton donor and substrate" evidence="7">
    <location>
        <position position="205"/>
    </location>
</feature>
<evidence type="ECO:0000256" key="4">
    <source>
        <dbReference type="ARBA" id="ARBA00023277"/>
    </source>
</evidence>
<dbReference type="InterPro" id="IPR008979">
    <property type="entry name" value="Galactose-bd-like_sf"/>
</dbReference>
<dbReference type="Pfam" id="PF00754">
    <property type="entry name" value="F5_F8_type_C"/>
    <property type="match status" value="1"/>
</dbReference>
<evidence type="ECO:0000256" key="1">
    <source>
        <dbReference type="ARBA" id="ARBA00009865"/>
    </source>
</evidence>
<sequence>MSRSMVFLSACFSVFNKIFKVKHMRLPGYFSLLILAAFYFCSSAPSDKGTANSKKQNLNPIVPDNLADPSVVMFDDTFYMYATIDIDHDLKEMGPPVVWKSTDFVNWNFEGTIIPQINWNEPHTYTDKEGKERTGYFRYWAPGKPLKKDGKYYIFPTIVKPDDSMGTYVMVSDEPGGPFDFATGSGLYFNEDPEDETQPLIPDIDGEPFVDDNGEVYIFWRRRKAAKLSHDLLSLDGEIINIPTEYGGYSEGPVMFKRDSLYYYIYTLSGHANYCNGYMISREGPLGPFETPKGESVFIYSNSESGVWGPGHGNVFRMPGTEDYYFLYLEYGEGGTTRQIFANKLNFNEDGTIKPVMPDFKGVGYLGEKDIEGTLISDLNVSASSYRSSKIVEASVVENPNNHDNIKAAREQAEKRARTFSYQPELVLDNSNYTRWYAREDGQNPMVTFDLKEAKMIDRCEMFFVLPAFGHSWILEKSMNGTDWVKCDRQENITVKSPHIGGDIGEARFLRLKITDGEPGLWEFKIYGK</sequence>
<feature type="domain" description="F5/8 type C" evidence="9">
    <location>
        <begin position="419"/>
        <end position="516"/>
    </location>
</feature>
<protein>
    <submittedName>
        <fullName evidence="10">F5/8 type C domain-containing protein</fullName>
    </submittedName>
</protein>
<keyword evidence="2" id="KW-0858">Xylan degradation</keyword>